<reference evidence="2" key="1">
    <citation type="journal article" date="2020" name="Nat. Commun.">
        <title>Large-scale genome sequencing of mycorrhizal fungi provides insights into the early evolution of symbiotic traits.</title>
        <authorList>
            <person name="Miyauchi S."/>
            <person name="Kiss E."/>
            <person name="Kuo A."/>
            <person name="Drula E."/>
            <person name="Kohler A."/>
            <person name="Sanchez-Garcia M."/>
            <person name="Morin E."/>
            <person name="Andreopoulos B."/>
            <person name="Barry K.W."/>
            <person name="Bonito G."/>
            <person name="Buee M."/>
            <person name="Carver A."/>
            <person name="Chen C."/>
            <person name="Cichocki N."/>
            <person name="Clum A."/>
            <person name="Culley D."/>
            <person name="Crous P.W."/>
            <person name="Fauchery L."/>
            <person name="Girlanda M."/>
            <person name="Hayes R.D."/>
            <person name="Keri Z."/>
            <person name="LaButti K."/>
            <person name="Lipzen A."/>
            <person name="Lombard V."/>
            <person name="Magnuson J."/>
            <person name="Maillard F."/>
            <person name="Murat C."/>
            <person name="Nolan M."/>
            <person name="Ohm R.A."/>
            <person name="Pangilinan J."/>
            <person name="Pereira M.F."/>
            <person name="Perotto S."/>
            <person name="Peter M."/>
            <person name="Pfister S."/>
            <person name="Riley R."/>
            <person name="Sitrit Y."/>
            <person name="Stielow J.B."/>
            <person name="Szollosi G."/>
            <person name="Zifcakova L."/>
            <person name="Stursova M."/>
            <person name="Spatafora J.W."/>
            <person name="Tedersoo L."/>
            <person name="Vaario L.M."/>
            <person name="Yamada A."/>
            <person name="Yan M."/>
            <person name="Wang P."/>
            <person name="Xu J."/>
            <person name="Bruns T."/>
            <person name="Baldrian P."/>
            <person name="Vilgalys R."/>
            <person name="Dunand C."/>
            <person name="Henrissat B."/>
            <person name="Grigoriev I.V."/>
            <person name="Hibbett D."/>
            <person name="Nagy L.G."/>
            <person name="Martin F.M."/>
        </authorList>
    </citation>
    <scope>NUCLEOTIDE SEQUENCE</scope>
    <source>
        <strain evidence="2">UP504</strain>
    </source>
</reference>
<sequence>MPNGLTGDWGHAHEMWVDCRDERWISTSVATSDPELLDPEDTQLTDEEGVVKICMASCSRNALMGIFAELEEAWKQGFIVDETASNWRGHFSALVAILKKQFELSHNGSQSSVAMEDYGAVVDLLSTDLTIGHYLAGHLILNVSISKVFTSVPIVQEVNPEPQGLPGRSITAHYQGLIQGADGFTQGHEGGGMGDFQMGQGKEVWKNDDLKPGSSPMNPSWGAQRRPYVAQVILVFQAVDGMPAGIFKLWLFNRGMCRSVRAHRVLACRPYPGNFQASVSEDSRASISTWDENTIDHLMEGIFPKLIEEDYAASSYHGSAPPSGAWGFTASSAAGYNFLAAQHIKPYTNPEWMMGMMLSEGDSTGCWAGHDHAELCLHGTYLEGQGVFAWGNGWAEHIHAQGASNQAQHLPEKQDADPSTEGCGHVPKKLQDANWGG</sequence>
<gene>
    <name evidence="2" type="ORF">BS47DRAFT_1365758</name>
</gene>
<evidence type="ECO:0000256" key="1">
    <source>
        <dbReference type="SAM" id="MobiDB-lite"/>
    </source>
</evidence>
<evidence type="ECO:0000313" key="2">
    <source>
        <dbReference type="EMBL" id="KAF9508716.1"/>
    </source>
</evidence>
<protein>
    <submittedName>
        <fullName evidence="2">Uncharacterized protein</fullName>
    </submittedName>
</protein>
<proteinExistence type="predicted"/>
<dbReference type="EMBL" id="MU129052">
    <property type="protein sequence ID" value="KAF9508716.1"/>
    <property type="molecule type" value="Genomic_DNA"/>
</dbReference>
<accession>A0A9P6DN85</accession>
<name>A0A9P6DN85_9AGAM</name>
<comment type="caution">
    <text evidence="2">The sequence shown here is derived from an EMBL/GenBank/DDBJ whole genome shotgun (WGS) entry which is preliminary data.</text>
</comment>
<evidence type="ECO:0000313" key="3">
    <source>
        <dbReference type="Proteomes" id="UP000886523"/>
    </source>
</evidence>
<organism evidence="2 3">
    <name type="scientific">Hydnum rufescens UP504</name>
    <dbReference type="NCBI Taxonomy" id="1448309"/>
    <lineage>
        <taxon>Eukaryota</taxon>
        <taxon>Fungi</taxon>
        <taxon>Dikarya</taxon>
        <taxon>Basidiomycota</taxon>
        <taxon>Agaricomycotina</taxon>
        <taxon>Agaricomycetes</taxon>
        <taxon>Cantharellales</taxon>
        <taxon>Hydnaceae</taxon>
        <taxon>Hydnum</taxon>
    </lineage>
</organism>
<dbReference type="AlphaFoldDB" id="A0A9P6DN85"/>
<keyword evidence="3" id="KW-1185">Reference proteome</keyword>
<feature type="region of interest" description="Disordered" evidence="1">
    <location>
        <begin position="402"/>
        <end position="437"/>
    </location>
</feature>
<dbReference type="Proteomes" id="UP000886523">
    <property type="component" value="Unassembled WGS sequence"/>
</dbReference>